<protein>
    <submittedName>
        <fullName evidence="1">Uncharacterized protein</fullName>
    </submittedName>
</protein>
<dbReference type="AlphaFoldDB" id="A0A427XMM2"/>
<name>A0A427XMM2_9TREE</name>
<dbReference type="Gene3D" id="3.40.50.11350">
    <property type="match status" value="1"/>
</dbReference>
<dbReference type="EMBL" id="RSCD01000036">
    <property type="protein sequence ID" value="RSH80169.1"/>
    <property type="molecule type" value="Genomic_DNA"/>
</dbReference>
<gene>
    <name evidence="1" type="ORF">EHS25_007274</name>
</gene>
<dbReference type="Proteomes" id="UP000279259">
    <property type="component" value="Unassembled WGS sequence"/>
</dbReference>
<dbReference type="STRING" id="1890683.A0A427XMM2"/>
<sequence>MTTANALYAARFSDHIPIVFPFRAISGQLGGHDHDIAVSDVFDLDRLALTLGQPIVELHELRQYDNQPDHLKSVIYDGEAITGGDKLGCYTWGQWFGDTGVELFRFRDASWTPLPRSIYAVGQPGQHASFISDIVKFSRFIADAQSVPEESLQMLGTLSVPNPEVLPDPQVFCVDNIYWELEQPERWDLHAEWREGGGVWGTIARHMRFQPALIRLADDYLRYTFGLGPGQEVPPFFAVHIRRGDFPDDWLAMSVNQWAHAAWEAMQDLKRFGIDIKHVVFTTDEQDPAWRDPLLMLGWHFVDHEVARSAERFGYWLPTVLDTVILARATGFLGSAPSTMSILAYRRVVDWNGGLGRWMNYGHEVPEGWVWAW</sequence>
<dbReference type="OrthoDB" id="423313at2759"/>
<accession>A0A427XMM2</accession>
<organism evidence="1 2">
    <name type="scientific">Saitozyma podzolica</name>
    <dbReference type="NCBI Taxonomy" id="1890683"/>
    <lineage>
        <taxon>Eukaryota</taxon>
        <taxon>Fungi</taxon>
        <taxon>Dikarya</taxon>
        <taxon>Basidiomycota</taxon>
        <taxon>Agaricomycotina</taxon>
        <taxon>Tremellomycetes</taxon>
        <taxon>Tremellales</taxon>
        <taxon>Trimorphomycetaceae</taxon>
        <taxon>Saitozyma</taxon>
    </lineage>
</organism>
<reference evidence="1 2" key="1">
    <citation type="submission" date="2018-11" db="EMBL/GenBank/DDBJ databases">
        <title>Genome sequence of Saitozyma podzolica DSM 27192.</title>
        <authorList>
            <person name="Aliyu H."/>
            <person name="Gorte O."/>
            <person name="Ochsenreither K."/>
        </authorList>
    </citation>
    <scope>NUCLEOTIDE SEQUENCE [LARGE SCALE GENOMIC DNA]</scope>
    <source>
        <strain evidence="1 2">DSM 27192</strain>
    </source>
</reference>
<dbReference type="CDD" id="cd11296">
    <property type="entry name" value="O-FucT_like"/>
    <property type="match status" value="1"/>
</dbReference>
<comment type="caution">
    <text evidence="1">The sequence shown here is derived from an EMBL/GenBank/DDBJ whole genome shotgun (WGS) entry which is preliminary data.</text>
</comment>
<proteinExistence type="predicted"/>
<evidence type="ECO:0000313" key="2">
    <source>
        <dbReference type="Proteomes" id="UP000279259"/>
    </source>
</evidence>
<keyword evidence="2" id="KW-1185">Reference proteome</keyword>
<evidence type="ECO:0000313" key="1">
    <source>
        <dbReference type="EMBL" id="RSH80169.1"/>
    </source>
</evidence>